<sequence length="155" mass="17188">MLTAVAVKASREFVVDAPPDVVMEALADVSVLTTWSPLHKHIEVIDRYPDGRPHHVKTTIKIFGLVDKEILEYHWGPDWVVYDVKGTAQQHGQHVEYNLKPEGLDKTRVRFDLTVEPAGPIPGFIVRRASDNVLDAAVEGLRNMVSGPAETAGEE</sequence>
<dbReference type="Pfam" id="PF03364">
    <property type="entry name" value="Polyketide_cyc"/>
    <property type="match status" value="1"/>
</dbReference>
<dbReference type="Proteomes" id="UP000198875">
    <property type="component" value="Unassembled WGS sequence"/>
</dbReference>
<dbReference type="PANTHER" id="PTHR39683">
    <property type="entry name" value="CONSERVED PROTEIN TB16.3"/>
    <property type="match status" value="1"/>
</dbReference>
<evidence type="ECO:0000313" key="2">
    <source>
        <dbReference type="EMBL" id="CPR11494.1"/>
    </source>
</evidence>
<feature type="domain" description="Coenzyme Q-binding protein COQ10 START" evidence="1">
    <location>
        <begin position="15"/>
        <end position="141"/>
    </location>
</feature>
<accession>A0A0U0WA59</accession>
<dbReference type="SUPFAM" id="SSF55961">
    <property type="entry name" value="Bet v1-like"/>
    <property type="match status" value="1"/>
</dbReference>
<dbReference type="Gene3D" id="3.30.530.20">
    <property type="match status" value="1"/>
</dbReference>
<gene>
    <name evidence="2" type="ORF">BN971_02780</name>
</gene>
<proteinExistence type="predicted"/>
<dbReference type="EMBL" id="CSTD01000002">
    <property type="protein sequence ID" value="CPR11494.1"/>
    <property type="molecule type" value="Genomic_DNA"/>
</dbReference>
<dbReference type="AlphaFoldDB" id="A0A0U0WA59"/>
<dbReference type="CDD" id="cd07819">
    <property type="entry name" value="SRPBCC_2"/>
    <property type="match status" value="1"/>
</dbReference>
<dbReference type="PANTHER" id="PTHR39683:SF4">
    <property type="entry name" value="COENZYME Q-BINDING PROTEIN COQ10 START DOMAIN-CONTAINING PROTEIN"/>
    <property type="match status" value="1"/>
</dbReference>
<evidence type="ECO:0000259" key="1">
    <source>
        <dbReference type="Pfam" id="PF03364"/>
    </source>
</evidence>
<protein>
    <submittedName>
        <fullName evidence="2">Cyclase/dehydrase</fullName>
    </submittedName>
</protein>
<dbReference type="InterPro" id="IPR023393">
    <property type="entry name" value="START-like_dom_sf"/>
</dbReference>
<dbReference type="InterPro" id="IPR005031">
    <property type="entry name" value="COQ10_START"/>
</dbReference>
<name>A0A0U0WA59_MYCBE</name>
<evidence type="ECO:0000313" key="3">
    <source>
        <dbReference type="Proteomes" id="UP000198875"/>
    </source>
</evidence>
<organism evidence="2 3">
    <name type="scientific">Mycobacterium bohemicum DSM 44277</name>
    <dbReference type="NCBI Taxonomy" id="1236609"/>
    <lineage>
        <taxon>Bacteria</taxon>
        <taxon>Bacillati</taxon>
        <taxon>Actinomycetota</taxon>
        <taxon>Actinomycetes</taxon>
        <taxon>Mycobacteriales</taxon>
        <taxon>Mycobacteriaceae</taxon>
        <taxon>Mycobacterium</taxon>
    </lineage>
</organism>
<reference evidence="2 3" key="1">
    <citation type="submission" date="2015-03" db="EMBL/GenBank/DDBJ databases">
        <authorList>
            <person name="Murphy D."/>
        </authorList>
    </citation>
    <scope>NUCLEOTIDE SEQUENCE [LARGE SCALE GENOMIC DNA]</scope>
    <source>
        <strain evidence="2 3">DSM 44277</strain>
    </source>
</reference>